<evidence type="ECO:0000313" key="1">
    <source>
        <dbReference type="EMBL" id="JAB55715.1"/>
    </source>
</evidence>
<protein>
    <submittedName>
        <fullName evidence="1">Putative ml domain salivary peptide</fullName>
    </submittedName>
</protein>
<dbReference type="AlphaFoldDB" id="U5ETX6"/>
<dbReference type="SUPFAM" id="SSF81296">
    <property type="entry name" value="E set domains"/>
    <property type="match status" value="1"/>
</dbReference>
<dbReference type="EMBL" id="GANO01004156">
    <property type="protein sequence ID" value="JAB55715.1"/>
    <property type="molecule type" value="mRNA"/>
</dbReference>
<name>U5ETX6_9DIPT</name>
<proteinExistence type="evidence at transcript level"/>
<dbReference type="Gene3D" id="2.60.40.770">
    <property type="match status" value="1"/>
</dbReference>
<reference evidence="1" key="1">
    <citation type="journal article" date="2014" name="Insect Biochem. Mol. Biol.">
        <title>An insight into the sialome of the frog biting fly, Corethrella appendiculata.</title>
        <authorList>
            <person name="Ribeiro J.M.C."/>
            <person name="Chagas A.C."/>
            <person name="Pham V.M."/>
            <person name="Lounibos L.P."/>
            <person name="Calvo E."/>
        </authorList>
    </citation>
    <scope>NUCLEOTIDE SEQUENCE</scope>
    <source>
        <tissue evidence="1">Salivary glands</tissue>
    </source>
</reference>
<organism evidence="1">
    <name type="scientific">Corethrella appendiculata</name>
    <dbReference type="NCBI Taxonomy" id="1370023"/>
    <lineage>
        <taxon>Eukaryota</taxon>
        <taxon>Metazoa</taxon>
        <taxon>Ecdysozoa</taxon>
        <taxon>Arthropoda</taxon>
        <taxon>Hexapoda</taxon>
        <taxon>Insecta</taxon>
        <taxon>Pterygota</taxon>
        <taxon>Neoptera</taxon>
        <taxon>Endopterygota</taxon>
        <taxon>Diptera</taxon>
        <taxon>Nematocera</taxon>
        <taxon>Culicoidea</taxon>
        <taxon>Chaoboridae</taxon>
        <taxon>Corethrella</taxon>
    </lineage>
</organism>
<sequence length="159" mass="18310">MIRYLFLIALIPATVFATLWYRPFWVVNCKGVNGPLDISVDECPPYNICYRIWRSNTKSARVHVNFKFSLDHEYTKLPISTDFYRYSDGNVKTILPETDACGTFIKCPLKPGNHTIKVPVTILRENIEWGEFIYVGLHINGTSSNRLVCAYVGFYYLLA</sequence>
<dbReference type="InterPro" id="IPR014756">
    <property type="entry name" value="Ig_E-set"/>
</dbReference>
<accession>U5ETX6</accession>